<proteinExistence type="predicted"/>
<dbReference type="AlphaFoldDB" id="K9UFT2"/>
<dbReference type="STRING" id="1173020.Cha6605_2636"/>
<dbReference type="eggNOG" id="ENOG502Z8YY">
    <property type="taxonomic scope" value="Bacteria"/>
</dbReference>
<accession>K9UFT2</accession>
<keyword evidence="2" id="KW-1185">Reference proteome</keyword>
<dbReference type="EMBL" id="CP003600">
    <property type="protein sequence ID" value="AFY93680.1"/>
    <property type="molecule type" value="Genomic_DNA"/>
</dbReference>
<evidence type="ECO:0008006" key="3">
    <source>
        <dbReference type="Google" id="ProtNLM"/>
    </source>
</evidence>
<reference evidence="1 2" key="1">
    <citation type="submission" date="2012-05" db="EMBL/GenBank/DDBJ databases">
        <title>Finished chromosome of genome of Chamaesiphon sp. PCC 6605.</title>
        <authorList>
            <consortium name="US DOE Joint Genome Institute"/>
            <person name="Gugger M."/>
            <person name="Coursin T."/>
            <person name="Rippka R."/>
            <person name="Tandeau De Marsac N."/>
            <person name="Huntemann M."/>
            <person name="Wei C.-L."/>
            <person name="Han J."/>
            <person name="Detter J.C."/>
            <person name="Han C."/>
            <person name="Tapia R."/>
            <person name="Chen A."/>
            <person name="Kyrpides N."/>
            <person name="Mavromatis K."/>
            <person name="Markowitz V."/>
            <person name="Szeto E."/>
            <person name="Ivanova N."/>
            <person name="Pagani I."/>
            <person name="Pati A."/>
            <person name="Goodwin L."/>
            <person name="Nordberg H.P."/>
            <person name="Cantor M.N."/>
            <person name="Hua S.X."/>
            <person name="Woyke T."/>
            <person name="Kerfeld C.A."/>
        </authorList>
    </citation>
    <scope>NUCLEOTIDE SEQUENCE [LARGE SCALE GENOMIC DNA]</scope>
    <source>
        <strain evidence="2">ATCC 27169 / PCC 6605</strain>
    </source>
</reference>
<gene>
    <name evidence="1" type="ORF">Cha6605_2636</name>
</gene>
<evidence type="ECO:0000313" key="2">
    <source>
        <dbReference type="Proteomes" id="UP000010366"/>
    </source>
</evidence>
<dbReference type="Proteomes" id="UP000010366">
    <property type="component" value="Chromosome"/>
</dbReference>
<dbReference type="RefSeq" id="WP_015159826.1">
    <property type="nucleotide sequence ID" value="NC_019697.1"/>
</dbReference>
<evidence type="ECO:0000313" key="1">
    <source>
        <dbReference type="EMBL" id="AFY93680.1"/>
    </source>
</evidence>
<name>K9UFT2_CHAP6</name>
<dbReference type="HOGENOM" id="CLU_072540_0_0_3"/>
<protein>
    <recommendedName>
        <fullName evidence="3">DUF1838 domain-containing protein</fullName>
    </recommendedName>
</protein>
<dbReference type="Pfam" id="PF08894">
    <property type="entry name" value="DUF1838"/>
    <property type="match status" value="1"/>
</dbReference>
<organism evidence="1 2">
    <name type="scientific">Chamaesiphon minutus (strain ATCC 27169 / PCC 6605)</name>
    <dbReference type="NCBI Taxonomy" id="1173020"/>
    <lineage>
        <taxon>Bacteria</taxon>
        <taxon>Bacillati</taxon>
        <taxon>Cyanobacteriota</taxon>
        <taxon>Cyanophyceae</taxon>
        <taxon>Gomontiellales</taxon>
        <taxon>Chamaesiphonaceae</taxon>
        <taxon>Chamaesiphon</taxon>
    </lineage>
</organism>
<dbReference type="OrthoDB" id="1490196at2"/>
<dbReference type="InterPro" id="IPR014990">
    <property type="entry name" value="DUF1838"/>
</dbReference>
<dbReference type="PATRIC" id="fig|1173020.3.peg.3010"/>
<dbReference type="KEGG" id="cmp:Cha6605_2636"/>
<sequence>MVAKSQDFDASCWVKARSSLDPNQSSFLSWTGAIYAMVPGGKRNRLFKMVGVSVSRCVPTGEEGSWDFTSRELTYYLHPETGEILHKWENPWTGELLTVMHVANNPVQGFFKGKFPAQVNGDDTTFVFDLFSTYPNPLATDSKFADYSPNHTYQAAELFKLTVPTAELLNPEILSVSKLQLSWDRIGPWVPWMKMGDRAGQLIYSAYGGKVSGVDELPQLLQDEINTRVPLYQNAPKSYLDVEGITSWVYFQQHFNDYLAGATFPLPQPAEV</sequence>